<dbReference type="InterPro" id="IPR011009">
    <property type="entry name" value="Kinase-like_dom_sf"/>
</dbReference>
<dbReference type="AlphaFoldDB" id="A0A7J7LBL5"/>
<accession>A0A7J7LBL5</accession>
<organism evidence="3 4">
    <name type="scientific">Kingdonia uniflora</name>
    <dbReference type="NCBI Taxonomy" id="39325"/>
    <lineage>
        <taxon>Eukaryota</taxon>
        <taxon>Viridiplantae</taxon>
        <taxon>Streptophyta</taxon>
        <taxon>Embryophyta</taxon>
        <taxon>Tracheophyta</taxon>
        <taxon>Spermatophyta</taxon>
        <taxon>Magnoliopsida</taxon>
        <taxon>Ranunculales</taxon>
        <taxon>Circaeasteraceae</taxon>
        <taxon>Kingdonia</taxon>
    </lineage>
</organism>
<dbReference type="SUPFAM" id="SSF56112">
    <property type="entry name" value="Protein kinase-like (PK-like)"/>
    <property type="match status" value="1"/>
</dbReference>
<keyword evidence="1" id="KW-0547">Nucleotide-binding</keyword>
<proteinExistence type="predicted"/>
<feature type="binding site" evidence="1">
    <location>
        <position position="85"/>
    </location>
    <ligand>
        <name>ATP</name>
        <dbReference type="ChEBI" id="CHEBI:30616"/>
    </ligand>
</feature>
<evidence type="ECO:0000256" key="1">
    <source>
        <dbReference type="PROSITE-ProRule" id="PRU10141"/>
    </source>
</evidence>
<dbReference type="EMBL" id="JACGCM010002404">
    <property type="protein sequence ID" value="KAF6140015.1"/>
    <property type="molecule type" value="Genomic_DNA"/>
</dbReference>
<dbReference type="InterPro" id="IPR017441">
    <property type="entry name" value="Protein_kinase_ATP_BS"/>
</dbReference>
<dbReference type="PROSITE" id="PS00107">
    <property type="entry name" value="PROTEIN_KINASE_ATP"/>
    <property type="match status" value="1"/>
</dbReference>
<name>A0A7J7LBL5_9MAGN</name>
<dbReference type="GO" id="GO:0005524">
    <property type="term" value="F:ATP binding"/>
    <property type="evidence" value="ECO:0007669"/>
    <property type="project" value="UniProtKB-UniRule"/>
</dbReference>
<protein>
    <recommendedName>
        <fullName evidence="2">Protein kinase domain-containing protein</fullName>
    </recommendedName>
</protein>
<dbReference type="InterPro" id="IPR000719">
    <property type="entry name" value="Prot_kinase_dom"/>
</dbReference>
<dbReference type="OrthoDB" id="1744524at2759"/>
<sequence>MFIRVIANRVNQKGQSTTDDQTQTITIDAQTMERFLGDMANEKPIRFLPQQLESFTGKYSRKLGSGGFGIVYKGKYRNGVELAVKVM</sequence>
<evidence type="ECO:0000313" key="3">
    <source>
        <dbReference type="EMBL" id="KAF6140015.1"/>
    </source>
</evidence>
<feature type="domain" description="Protein kinase" evidence="2">
    <location>
        <begin position="57"/>
        <end position="87"/>
    </location>
</feature>
<dbReference type="PROSITE" id="PS50011">
    <property type="entry name" value="PROTEIN_KINASE_DOM"/>
    <property type="match status" value="1"/>
</dbReference>
<dbReference type="GO" id="GO:0004672">
    <property type="term" value="F:protein kinase activity"/>
    <property type="evidence" value="ECO:0007669"/>
    <property type="project" value="InterPro"/>
</dbReference>
<comment type="caution">
    <text evidence="3">The sequence shown here is derived from an EMBL/GenBank/DDBJ whole genome shotgun (WGS) entry which is preliminary data.</text>
</comment>
<reference evidence="3 4" key="1">
    <citation type="journal article" date="2020" name="IScience">
        <title>Genome Sequencing of the Endangered Kingdonia uniflora (Circaeasteraceae, Ranunculales) Reveals Potential Mechanisms of Evolutionary Specialization.</title>
        <authorList>
            <person name="Sun Y."/>
            <person name="Deng T."/>
            <person name="Zhang A."/>
            <person name="Moore M.J."/>
            <person name="Landis J.B."/>
            <person name="Lin N."/>
            <person name="Zhang H."/>
            <person name="Zhang X."/>
            <person name="Huang J."/>
            <person name="Zhang X."/>
            <person name="Sun H."/>
            <person name="Wang H."/>
        </authorList>
    </citation>
    <scope>NUCLEOTIDE SEQUENCE [LARGE SCALE GENOMIC DNA]</scope>
    <source>
        <strain evidence="3">TB1705</strain>
        <tissue evidence="3">Leaf</tissue>
    </source>
</reference>
<dbReference type="Proteomes" id="UP000541444">
    <property type="component" value="Unassembled WGS sequence"/>
</dbReference>
<dbReference type="Gene3D" id="3.30.200.20">
    <property type="entry name" value="Phosphorylase Kinase, domain 1"/>
    <property type="match status" value="1"/>
</dbReference>
<evidence type="ECO:0000313" key="4">
    <source>
        <dbReference type="Proteomes" id="UP000541444"/>
    </source>
</evidence>
<evidence type="ECO:0000259" key="2">
    <source>
        <dbReference type="PROSITE" id="PS50011"/>
    </source>
</evidence>
<gene>
    <name evidence="3" type="ORF">GIB67_001756</name>
</gene>
<keyword evidence="4" id="KW-1185">Reference proteome</keyword>
<keyword evidence="1" id="KW-0067">ATP-binding</keyword>